<keyword evidence="1" id="KW-0472">Membrane</keyword>
<gene>
    <name evidence="2" type="ORF">DWE98_15045</name>
</gene>
<name>A0A370L585_9HYPH</name>
<organism evidence="2 3">
    <name type="scientific">Bosea caraganae</name>
    <dbReference type="NCBI Taxonomy" id="2763117"/>
    <lineage>
        <taxon>Bacteria</taxon>
        <taxon>Pseudomonadati</taxon>
        <taxon>Pseudomonadota</taxon>
        <taxon>Alphaproteobacteria</taxon>
        <taxon>Hyphomicrobiales</taxon>
        <taxon>Boseaceae</taxon>
        <taxon>Bosea</taxon>
    </lineage>
</organism>
<evidence type="ECO:0000256" key="1">
    <source>
        <dbReference type="SAM" id="Phobius"/>
    </source>
</evidence>
<dbReference type="PANTHER" id="PTHR35813">
    <property type="entry name" value="INNER MEMBRANE PROTEIN YBAN"/>
    <property type="match status" value="1"/>
</dbReference>
<evidence type="ECO:0000313" key="3">
    <source>
        <dbReference type="Proteomes" id="UP000255207"/>
    </source>
</evidence>
<dbReference type="GO" id="GO:0005886">
    <property type="term" value="C:plasma membrane"/>
    <property type="evidence" value="ECO:0007669"/>
    <property type="project" value="TreeGrafter"/>
</dbReference>
<comment type="caution">
    <text evidence="2">The sequence shown here is derived from an EMBL/GenBank/DDBJ whole genome shotgun (WGS) entry which is preliminary data.</text>
</comment>
<dbReference type="AlphaFoldDB" id="A0A370L585"/>
<proteinExistence type="predicted"/>
<keyword evidence="3" id="KW-1185">Reference proteome</keyword>
<accession>A0A370L585</accession>
<dbReference type="OrthoDB" id="9816293at2"/>
<dbReference type="Pfam" id="PF04304">
    <property type="entry name" value="DUF454"/>
    <property type="match status" value="1"/>
</dbReference>
<reference evidence="3" key="1">
    <citation type="submission" date="2018-07" db="EMBL/GenBank/DDBJ databases">
        <authorList>
            <person name="Safronova V.I."/>
            <person name="Chirak E.R."/>
            <person name="Sazanova A.L."/>
        </authorList>
    </citation>
    <scope>NUCLEOTIDE SEQUENCE [LARGE SCALE GENOMIC DNA]</scope>
    <source>
        <strain evidence="3">RCAM04685</strain>
    </source>
</reference>
<evidence type="ECO:0000313" key="2">
    <source>
        <dbReference type="EMBL" id="RDJ24216.1"/>
    </source>
</evidence>
<keyword evidence="1" id="KW-0812">Transmembrane</keyword>
<keyword evidence="1" id="KW-1133">Transmembrane helix</keyword>
<dbReference type="InterPro" id="IPR007401">
    <property type="entry name" value="DUF454"/>
</dbReference>
<dbReference type="Proteomes" id="UP000255207">
    <property type="component" value="Unassembled WGS sequence"/>
</dbReference>
<dbReference type="PANTHER" id="PTHR35813:SF1">
    <property type="entry name" value="INNER MEMBRANE PROTEIN YBAN"/>
    <property type="match status" value="1"/>
</dbReference>
<sequence length="155" mass="16658">MSRIAERQALTSPALGEFQARTHVSDAPGHGSGWRRALLLAAGWVFTALGVIGLILPLMPGTVFLIAAAWCFSRSSPRFEAWLLGHERLGPHVLRWRESGVIDRKAKLIACSSMLLSFGLVALTSAPPIALWATGLCLLASGAYVASRPEPAREE</sequence>
<feature type="transmembrane region" description="Helical" evidence="1">
    <location>
        <begin position="44"/>
        <end position="72"/>
    </location>
</feature>
<protein>
    <submittedName>
        <fullName evidence="2">DUF454 domain-containing protein</fullName>
    </submittedName>
</protein>
<dbReference type="EMBL" id="QQTP01000007">
    <property type="protein sequence ID" value="RDJ24216.1"/>
    <property type="molecule type" value="Genomic_DNA"/>
</dbReference>